<evidence type="ECO:0000313" key="3">
    <source>
        <dbReference type="Proteomes" id="UP001470230"/>
    </source>
</evidence>
<accession>A0ABR2HGZ7</accession>
<organism evidence="2 3">
    <name type="scientific">Tritrichomonas musculus</name>
    <dbReference type="NCBI Taxonomy" id="1915356"/>
    <lineage>
        <taxon>Eukaryota</taxon>
        <taxon>Metamonada</taxon>
        <taxon>Parabasalia</taxon>
        <taxon>Tritrichomonadida</taxon>
        <taxon>Tritrichomonadidae</taxon>
        <taxon>Tritrichomonas</taxon>
    </lineage>
</organism>
<keyword evidence="1" id="KW-1133">Transmembrane helix</keyword>
<dbReference type="EMBL" id="JAPFFF010000028">
    <property type="protein sequence ID" value="KAK8847069.1"/>
    <property type="molecule type" value="Genomic_DNA"/>
</dbReference>
<keyword evidence="3" id="KW-1185">Reference proteome</keyword>
<keyword evidence="1" id="KW-0472">Membrane</keyword>
<name>A0ABR2HGZ7_9EUKA</name>
<dbReference type="Proteomes" id="UP001470230">
    <property type="component" value="Unassembled WGS sequence"/>
</dbReference>
<gene>
    <name evidence="2" type="ORF">M9Y10_019646</name>
</gene>
<keyword evidence="1" id="KW-0812">Transmembrane</keyword>
<feature type="transmembrane region" description="Helical" evidence="1">
    <location>
        <begin position="44"/>
        <end position="67"/>
    </location>
</feature>
<protein>
    <submittedName>
        <fullName evidence="2">Uncharacterized protein</fullName>
    </submittedName>
</protein>
<sequence length="68" mass="6755">MLLGGLIAFGNLVKVNLIGNAIAHGALSVPILKGFALSLSQCAVAHPITAGVLTAAGFIGKTVIAFLV</sequence>
<evidence type="ECO:0000256" key="1">
    <source>
        <dbReference type="SAM" id="Phobius"/>
    </source>
</evidence>
<comment type="caution">
    <text evidence="2">The sequence shown here is derived from an EMBL/GenBank/DDBJ whole genome shotgun (WGS) entry which is preliminary data.</text>
</comment>
<reference evidence="2 3" key="1">
    <citation type="submission" date="2024-04" db="EMBL/GenBank/DDBJ databases">
        <title>Tritrichomonas musculus Genome.</title>
        <authorList>
            <person name="Alves-Ferreira E."/>
            <person name="Grigg M."/>
            <person name="Lorenzi H."/>
            <person name="Galac M."/>
        </authorList>
    </citation>
    <scope>NUCLEOTIDE SEQUENCE [LARGE SCALE GENOMIC DNA]</scope>
    <source>
        <strain evidence="2 3">EAF2021</strain>
    </source>
</reference>
<proteinExistence type="predicted"/>
<evidence type="ECO:0000313" key="2">
    <source>
        <dbReference type="EMBL" id="KAK8847069.1"/>
    </source>
</evidence>